<evidence type="ECO:0000313" key="2">
    <source>
        <dbReference type="Proteomes" id="UP001501288"/>
    </source>
</evidence>
<dbReference type="EMBL" id="BAAANV010000037">
    <property type="protein sequence ID" value="GAA1544467.1"/>
    <property type="molecule type" value="Genomic_DNA"/>
</dbReference>
<dbReference type="RefSeq" id="WP_346030347.1">
    <property type="nucleotide sequence ID" value="NZ_BAAANV010000037.1"/>
</dbReference>
<comment type="caution">
    <text evidence="1">The sequence shown here is derived from an EMBL/GenBank/DDBJ whole genome shotgun (WGS) entry which is preliminary data.</text>
</comment>
<dbReference type="Proteomes" id="UP001501288">
    <property type="component" value="Unassembled WGS sequence"/>
</dbReference>
<name>A0ABN2BNF7_9MICO</name>
<keyword evidence="2" id="KW-1185">Reference proteome</keyword>
<evidence type="ECO:0000313" key="1">
    <source>
        <dbReference type="EMBL" id="GAA1544467.1"/>
    </source>
</evidence>
<organism evidence="1 2">
    <name type="scientific">Dermacoccus barathri</name>
    <dbReference type="NCBI Taxonomy" id="322601"/>
    <lineage>
        <taxon>Bacteria</taxon>
        <taxon>Bacillati</taxon>
        <taxon>Actinomycetota</taxon>
        <taxon>Actinomycetes</taxon>
        <taxon>Micrococcales</taxon>
        <taxon>Dermacoccaceae</taxon>
        <taxon>Dermacoccus</taxon>
    </lineage>
</organism>
<sequence>MPSTLDLLTALIDGSTSRSEEREVLDILRSAPAAELDEAMEKLDTVELFDSVDNRLIGRDHRDDLVVTTSACTRRRRSSAVCRRATRTRSWKRRSATSCSRTRATTCRT</sequence>
<protein>
    <recommendedName>
        <fullName evidence="3">Magnesium transporter MgtE intracellular domain-containing protein</fullName>
    </recommendedName>
</protein>
<evidence type="ECO:0008006" key="3">
    <source>
        <dbReference type="Google" id="ProtNLM"/>
    </source>
</evidence>
<gene>
    <name evidence="1" type="ORF">GCM10009762_17330</name>
</gene>
<reference evidence="1 2" key="1">
    <citation type="journal article" date="2019" name="Int. J. Syst. Evol. Microbiol.">
        <title>The Global Catalogue of Microorganisms (GCM) 10K type strain sequencing project: providing services to taxonomists for standard genome sequencing and annotation.</title>
        <authorList>
            <consortium name="The Broad Institute Genomics Platform"/>
            <consortium name="The Broad Institute Genome Sequencing Center for Infectious Disease"/>
            <person name="Wu L."/>
            <person name="Ma J."/>
        </authorList>
    </citation>
    <scope>NUCLEOTIDE SEQUENCE [LARGE SCALE GENOMIC DNA]</scope>
    <source>
        <strain evidence="1 2">JCM 14588</strain>
    </source>
</reference>
<accession>A0ABN2BNF7</accession>
<proteinExistence type="predicted"/>